<dbReference type="SUPFAM" id="SSF52540">
    <property type="entry name" value="P-loop containing nucleoside triphosphate hydrolases"/>
    <property type="match status" value="1"/>
</dbReference>
<evidence type="ECO:0000313" key="11">
    <source>
        <dbReference type="Proteomes" id="UP001291926"/>
    </source>
</evidence>
<dbReference type="Pfam" id="PF00931">
    <property type="entry name" value="NB-ARC"/>
    <property type="match status" value="1"/>
</dbReference>
<dbReference type="Pfam" id="PF23559">
    <property type="entry name" value="WHD_DRP"/>
    <property type="match status" value="1"/>
</dbReference>
<feature type="domain" description="NB-ARC" evidence="7">
    <location>
        <begin position="33"/>
        <end position="204"/>
    </location>
</feature>
<dbReference type="InterPro" id="IPR056789">
    <property type="entry name" value="LRR_R13L1-DRL21"/>
</dbReference>
<dbReference type="Pfam" id="PF25019">
    <property type="entry name" value="LRR_R13L1-DRL21"/>
    <property type="match status" value="1"/>
</dbReference>
<evidence type="ECO:0000256" key="5">
    <source>
        <dbReference type="ARBA" id="ARBA00022821"/>
    </source>
</evidence>
<keyword evidence="3" id="KW-0677">Repeat</keyword>
<evidence type="ECO:0000256" key="3">
    <source>
        <dbReference type="ARBA" id="ARBA00022737"/>
    </source>
</evidence>
<comment type="caution">
    <text evidence="10">The sequence shown here is derived from an EMBL/GenBank/DDBJ whole genome shotgun (WGS) entry which is preliminary data.</text>
</comment>
<sequence length="532" mass="61261">MMQKRSNTPAIEIWLDMLKNAVYESHVYGRTSEKEEIIKLLVSDHYQTIRNMPHVIPIIGMGGIGKTTLAQMVYNDKRVNELFDVKAWAYVSDDFNSIRITKSLLESATAKPCDTMNLELLQGGLKDTLNKKKFLVVLDDVWNEKLDSWNDLSIPFLVGSPGSKIIVTTRNEEVISNMNAFPPNFLKEISDEACWSLFVHHAFGSQMHSDLIPIGRQIMNKCKGLPLALKTLGRILASRLDTNYWNAILNSNLWEMPPRKNAILPSLRLSYHHLPSNLKRCFAYCSIFPKGYEFDKKNLVMLWMAEGFVQPPGKNSLEEVGEEYFSELLSRSFFQESVQDNNRYVMHDLLNDLAQSVSRKTCIHLGKNWERGMHENFKKVRHFSCFRSKYDVYRKFESLNEAKWLRNLVNLQMLPQFTVGCSGSSIGDLRNLMHLQSSLWISRLENVASSWDARRANLHKKRGLKKLVFQWSTNSDELIDEKIVTDVLEMLQPNPKLENIKVNNYPGKRFPSWIGDPTFSILVILTSKASKT</sequence>
<evidence type="ECO:0000256" key="2">
    <source>
        <dbReference type="ARBA" id="ARBA00022614"/>
    </source>
</evidence>
<organism evidence="10 11">
    <name type="scientific">Penstemon davidsonii</name>
    <dbReference type="NCBI Taxonomy" id="160366"/>
    <lineage>
        <taxon>Eukaryota</taxon>
        <taxon>Viridiplantae</taxon>
        <taxon>Streptophyta</taxon>
        <taxon>Embryophyta</taxon>
        <taxon>Tracheophyta</taxon>
        <taxon>Spermatophyta</taxon>
        <taxon>Magnoliopsida</taxon>
        <taxon>eudicotyledons</taxon>
        <taxon>Gunneridae</taxon>
        <taxon>Pentapetalae</taxon>
        <taxon>asterids</taxon>
        <taxon>lamiids</taxon>
        <taxon>Lamiales</taxon>
        <taxon>Plantaginaceae</taxon>
        <taxon>Cheloneae</taxon>
        <taxon>Penstemon</taxon>
    </lineage>
</organism>
<evidence type="ECO:0000259" key="8">
    <source>
        <dbReference type="Pfam" id="PF23559"/>
    </source>
</evidence>
<dbReference type="EMBL" id="JAYDYQ010002687">
    <property type="protein sequence ID" value="KAK4478930.1"/>
    <property type="molecule type" value="Genomic_DNA"/>
</dbReference>
<keyword evidence="11" id="KW-1185">Reference proteome</keyword>
<dbReference type="InterPro" id="IPR044974">
    <property type="entry name" value="Disease_R_plants"/>
</dbReference>
<evidence type="ECO:0000256" key="6">
    <source>
        <dbReference type="ARBA" id="ARBA00022840"/>
    </source>
</evidence>
<keyword evidence="5" id="KW-0611">Plant defense</keyword>
<dbReference type="PANTHER" id="PTHR23155:SF1241">
    <property type="entry name" value="DISEASE RESISTANCE RPP13-LIKE PROTEIN 1-RELATED"/>
    <property type="match status" value="1"/>
</dbReference>
<dbReference type="Gene3D" id="1.10.8.430">
    <property type="entry name" value="Helical domain of apoptotic protease-activating factors"/>
    <property type="match status" value="1"/>
</dbReference>
<dbReference type="PANTHER" id="PTHR23155">
    <property type="entry name" value="DISEASE RESISTANCE PROTEIN RP"/>
    <property type="match status" value="1"/>
</dbReference>
<reference evidence="10 11" key="1">
    <citation type="journal article" date="2023" name="bioRxiv">
        <title>Genome report: Whole genome sequence and annotation of Penstemon davidsonii.</title>
        <authorList>
            <person name="Ostevik K.L."/>
            <person name="Alabady M."/>
            <person name="Zhang M."/>
            <person name="Rausher M.D."/>
        </authorList>
    </citation>
    <scope>NUCLEOTIDE SEQUENCE [LARGE SCALE GENOMIC DNA]</scope>
    <source>
        <strain evidence="10">DNT005</strain>
        <tissue evidence="10">Whole leaf</tissue>
    </source>
</reference>
<dbReference type="Gene3D" id="1.10.10.10">
    <property type="entry name" value="Winged helix-like DNA-binding domain superfamily/Winged helix DNA-binding domain"/>
    <property type="match status" value="1"/>
</dbReference>
<name>A0ABR0CQC0_9LAMI</name>
<evidence type="ECO:0000313" key="10">
    <source>
        <dbReference type="EMBL" id="KAK4478930.1"/>
    </source>
</evidence>
<keyword evidence="6" id="KW-0067">ATP-binding</keyword>
<dbReference type="InterPro" id="IPR058922">
    <property type="entry name" value="WHD_DRP"/>
</dbReference>
<dbReference type="InterPro" id="IPR036388">
    <property type="entry name" value="WH-like_DNA-bd_sf"/>
</dbReference>
<accession>A0ABR0CQC0</accession>
<dbReference type="Proteomes" id="UP001291926">
    <property type="component" value="Unassembled WGS sequence"/>
</dbReference>
<dbReference type="PRINTS" id="PR00364">
    <property type="entry name" value="DISEASERSIST"/>
</dbReference>
<dbReference type="InterPro" id="IPR002182">
    <property type="entry name" value="NB-ARC"/>
</dbReference>
<gene>
    <name evidence="10" type="ORF">RD792_014437</name>
</gene>
<feature type="domain" description="R13L1/DRL21-like LRR repeat region" evidence="9">
    <location>
        <begin position="426"/>
        <end position="525"/>
    </location>
</feature>
<evidence type="ECO:0000256" key="1">
    <source>
        <dbReference type="ARBA" id="ARBA00008894"/>
    </source>
</evidence>
<keyword evidence="2" id="KW-0433">Leucine-rich repeat</keyword>
<evidence type="ECO:0000259" key="7">
    <source>
        <dbReference type="Pfam" id="PF00931"/>
    </source>
</evidence>
<feature type="domain" description="Disease resistance protein winged helix" evidence="8">
    <location>
        <begin position="287"/>
        <end position="354"/>
    </location>
</feature>
<dbReference type="Gene3D" id="3.40.50.300">
    <property type="entry name" value="P-loop containing nucleotide triphosphate hydrolases"/>
    <property type="match status" value="1"/>
</dbReference>
<evidence type="ECO:0000256" key="4">
    <source>
        <dbReference type="ARBA" id="ARBA00022741"/>
    </source>
</evidence>
<evidence type="ECO:0008006" key="12">
    <source>
        <dbReference type="Google" id="ProtNLM"/>
    </source>
</evidence>
<dbReference type="InterPro" id="IPR042197">
    <property type="entry name" value="Apaf_helical"/>
</dbReference>
<keyword evidence="4" id="KW-0547">Nucleotide-binding</keyword>
<evidence type="ECO:0000259" key="9">
    <source>
        <dbReference type="Pfam" id="PF25019"/>
    </source>
</evidence>
<protein>
    <recommendedName>
        <fullName evidence="12">NB-ARC domain-containing protein</fullName>
    </recommendedName>
</protein>
<dbReference type="InterPro" id="IPR027417">
    <property type="entry name" value="P-loop_NTPase"/>
</dbReference>
<proteinExistence type="inferred from homology"/>
<comment type="similarity">
    <text evidence="1">Belongs to the disease resistance NB-LRR family.</text>
</comment>